<evidence type="ECO:0000259" key="8">
    <source>
        <dbReference type="Pfam" id="PF02852"/>
    </source>
</evidence>
<evidence type="ECO:0000256" key="7">
    <source>
        <dbReference type="SAM" id="MobiDB-lite"/>
    </source>
</evidence>
<evidence type="ECO:0000256" key="4">
    <source>
        <dbReference type="ARBA" id="ARBA00023027"/>
    </source>
</evidence>
<keyword evidence="3 5" id="KW-0274">FAD</keyword>
<evidence type="ECO:0000256" key="1">
    <source>
        <dbReference type="ARBA" id="ARBA00007532"/>
    </source>
</evidence>
<evidence type="ECO:0000256" key="2">
    <source>
        <dbReference type="ARBA" id="ARBA00022630"/>
    </source>
</evidence>
<feature type="domain" description="FAD/NAD(P)-binding" evidence="9">
    <location>
        <begin position="31"/>
        <end position="343"/>
    </location>
</feature>
<evidence type="ECO:0000256" key="3">
    <source>
        <dbReference type="ARBA" id="ARBA00022827"/>
    </source>
</evidence>
<dbReference type="Gene3D" id="3.30.390.30">
    <property type="match status" value="1"/>
</dbReference>
<feature type="binding site" evidence="5">
    <location>
        <position position="77"/>
    </location>
    <ligand>
        <name>FAD</name>
        <dbReference type="ChEBI" id="CHEBI:57692"/>
    </ligand>
</feature>
<proteinExistence type="inferred from homology"/>
<sequence>MAPVHTTPQTEPMTDPGTDRDMDTDRDAREYDVVVLGAGPVGENVADRTRAAGLTTAVVESELVGGECSYWACMPSKALLRPAIARADARRVPGLRAAVRGPLDAAAVLAHRDEYTAHWQDDGQVGWLDGIGADLHRGHGRLAGPRTVTVTGPDGRRTLTARHAVAVCTGSRALLPDLPGLADVRPWTSRKATSAHAVPGRLIVVGGGVVATEMATAWQALGSRVTVLVRGKSLLGRMEPFAGELVAEALTEAGAEIRTGTSVASVTRENGTVVAVTDAGDRLEADEILFATGRAPRTDDIGLETVGLEPGSWLEADDTLRVPGTDWLYAVGDVNHRALLTHQGKYQARIAGTAIAARAAGQPLLADAWGAHAATADHAAVPQVVFTDPEAAAVGLTLAGAERAGHRVRAVDVDLSAVAGAGLYADGYRGRARMVVDLDTGTLRGVTLVGPGVGELLHSATVAVAGQIPVARLWHAVPSYPTISEVWLRLLEAHRDA</sequence>
<dbReference type="PANTHER" id="PTHR22912:SF151">
    <property type="entry name" value="DIHYDROLIPOYL DEHYDROGENASE, MITOCHONDRIAL"/>
    <property type="match status" value="1"/>
</dbReference>
<dbReference type="InterPro" id="IPR001100">
    <property type="entry name" value="Pyr_nuc-diS_OxRdtase"/>
</dbReference>
<reference evidence="10" key="2">
    <citation type="submission" date="2020-09" db="EMBL/GenBank/DDBJ databases">
        <authorList>
            <person name="Sun Q."/>
            <person name="Ohkuma M."/>
        </authorList>
    </citation>
    <scope>NUCLEOTIDE SEQUENCE</scope>
    <source>
        <strain evidence="10">JCM 5016</strain>
    </source>
</reference>
<evidence type="ECO:0000313" key="11">
    <source>
        <dbReference type="Proteomes" id="UP000623010"/>
    </source>
</evidence>
<feature type="binding site" evidence="5">
    <location>
        <position position="293"/>
    </location>
    <ligand>
        <name>NAD(+)</name>
        <dbReference type="ChEBI" id="CHEBI:57540"/>
    </ligand>
</feature>
<feature type="domain" description="Pyridine nucleotide-disulphide oxidoreductase dimerisation" evidence="8">
    <location>
        <begin position="381"/>
        <end position="487"/>
    </location>
</feature>
<organism evidence="10 11">
    <name type="scientific">Streptomyces echinoruber</name>
    <dbReference type="NCBI Taxonomy" id="68898"/>
    <lineage>
        <taxon>Bacteria</taxon>
        <taxon>Bacillati</taxon>
        <taxon>Actinomycetota</taxon>
        <taxon>Actinomycetes</taxon>
        <taxon>Kitasatosporales</taxon>
        <taxon>Streptomycetaceae</taxon>
        <taxon>Streptomyces</taxon>
    </lineage>
</organism>
<keyword evidence="4 5" id="KW-0520">NAD</keyword>
<gene>
    <name evidence="10" type="ORF">GCM10010389_22530</name>
</gene>
<comment type="caution">
    <text evidence="10">The sequence shown here is derived from an EMBL/GenBank/DDBJ whole genome shotgun (WGS) entry which is preliminary data.</text>
</comment>
<dbReference type="InterPro" id="IPR016156">
    <property type="entry name" value="FAD/NAD-linked_Rdtase_dimer_sf"/>
</dbReference>
<dbReference type="SUPFAM" id="SSF51905">
    <property type="entry name" value="FAD/NAD(P)-binding domain"/>
    <property type="match status" value="1"/>
</dbReference>
<dbReference type="Pfam" id="PF07992">
    <property type="entry name" value="Pyr_redox_2"/>
    <property type="match status" value="1"/>
</dbReference>
<feature type="binding site" evidence="5">
    <location>
        <position position="140"/>
    </location>
    <ligand>
        <name>FAD</name>
        <dbReference type="ChEBI" id="CHEBI:57692"/>
    </ligand>
</feature>
<evidence type="ECO:0000259" key="9">
    <source>
        <dbReference type="Pfam" id="PF07992"/>
    </source>
</evidence>
<evidence type="ECO:0000256" key="6">
    <source>
        <dbReference type="PIRSR" id="PIRSR000350-4"/>
    </source>
</evidence>
<keyword evidence="11" id="KW-1185">Reference proteome</keyword>
<feature type="binding site" evidence="5">
    <location>
        <begin position="206"/>
        <end position="213"/>
    </location>
    <ligand>
        <name>NAD(+)</name>
        <dbReference type="ChEBI" id="CHEBI:57540"/>
    </ligand>
</feature>
<dbReference type="InterPro" id="IPR004099">
    <property type="entry name" value="Pyr_nucl-diS_OxRdtase_dimer"/>
</dbReference>
<comment type="cofactor">
    <cofactor evidence="5">
        <name>FAD</name>
        <dbReference type="ChEBI" id="CHEBI:57692"/>
    </cofactor>
    <text evidence="5">Binds 1 FAD per subunit.</text>
</comment>
<keyword evidence="2" id="KW-0285">Flavoprotein</keyword>
<reference evidence="10" key="1">
    <citation type="journal article" date="2014" name="Int. J. Syst. Evol. Microbiol.">
        <title>Complete genome sequence of Corynebacterium casei LMG S-19264T (=DSM 44701T), isolated from a smear-ripened cheese.</title>
        <authorList>
            <consortium name="US DOE Joint Genome Institute (JGI-PGF)"/>
            <person name="Walter F."/>
            <person name="Albersmeier A."/>
            <person name="Kalinowski J."/>
            <person name="Ruckert C."/>
        </authorList>
    </citation>
    <scope>NUCLEOTIDE SEQUENCE</scope>
    <source>
        <strain evidence="10">JCM 5016</strain>
    </source>
</reference>
<feature type="binding site" evidence="5">
    <location>
        <begin position="169"/>
        <end position="171"/>
    </location>
    <ligand>
        <name>FAD</name>
        <dbReference type="ChEBI" id="CHEBI:57692"/>
    </ligand>
</feature>
<dbReference type="Proteomes" id="UP000623010">
    <property type="component" value="Unassembled WGS sequence"/>
</dbReference>
<dbReference type="AlphaFoldDB" id="A0A918R6A4"/>
<evidence type="ECO:0000256" key="5">
    <source>
        <dbReference type="PIRSR" id="PIRSR000350-3"/>
    </source>
</evidence>
<protein>
    <submittedName>
        <fullName evidence="10">Oxidoreductase</fullName>
    </submittedName>
</protein>
<dbReference type="PRINTS" id="PR00368">
    <property type="entry name" value="FADPNR"/>
</dbReference>
<dbReference type="GO" id="GO:0004148">
    <property type="term" value="F:dihydrolipoyl dehydrogenase (NADH) activity"/>
    <property type="evidence" value="ECO:0007669"/>
    <property type="project" value="TreeGrafter"/>
</dbReference>
<dbReference type="EMBL" id="BMWH01000006">
    <property type="protein sequence ID" value="GGZ83951.1"/>
    <property type="molecule type" value="Genomic_DNA"/>
</dbReference>
<dbReference type="PRINTS" id="PR00411">
    <property type="entry name" value="PNDRDTASEI"/>
</dbReference>
<comment type="similarity">
    <text evidence="1">Belongs to the class-I pyridine nucleotide-disulfide oxidoreductase family.</text>
</comment>
<feature type="region of interest" description="Disordered" evidence="7">
    <location>
        <begin position="1"/>
        <end position="24"/>
    </location>
</feature>
<accession>A0A918R6A4</accession>
<dbReference type="PANTHER" id="PTHR22912">
    <property type="entry name" value="DISULFIDE OXIDOREDUCTASE"/>
    <property type="match status" value="1"/>
</dbReference>
<name>A0A918R6A4_9ACTN</name>
<dbReference type="Gene3D" id="3.50.50.60">
    <property type="entry name" value="FAD/NAD(P)-binding domain"/>
    <property type="match status" value="2"/>
</dbReference>
<dbReference type="InterPro" id="IPR050151">
    <property type="entry name" value="Class-I_Pyr_Nuc-Dis_Oxidored"/>
</dbReference>
<feature type="binding site" evidence="5">
    <location>
        <position position="333"/>
    </location>
    <ligand>
        <name>FAD</name>
        <dbReference type="ChEBI" id="CHEBI:57692"/>
    </ligand>
</feature>
<keyword evidence="5" id="KW-0547">Nucleotide-binding</keyword>
<dbReference type="Pfam" id="PF02852">
    <property type="entry name" value="Pyr_redox_dim"/>
    <property type="match status" value="1"/>
</dbReference>
<feature type="disulfide bond" description="Redox-active" evidence="6">
    <location>
        <begin position="68"/>
        <end position="73"/>
    </location>
</feature>
<dbReference type="PIRSF" id="PIRSF000350">
    <property type="entry name" value="Mercury_reductase_MerA"/>
    <property type="match status" value="1"/>
</dbReference>
<feature type="compositionally biased region" description="Polar residues" evidence="7">
    <location>
        <begin position="1"/>
        <end position="11"/>
    </location>
</feature>
<dbReference type="GO" id="GO:0050660">
    <property type="term" value="F:flavin adenine dinucleotide binding"/>
    <property type="evidence" value="ECO:0007669"/>
    <property type="project" value="TreeGrafter"/>
</dbReference>
<dbReference type="InterPro" id="IPR036188">
    <property type="entry name" value="FAD/NAD-bd_sf"/>
</dbReference>
<dbReference type="GO" id="GO:0006103">
    <property type="term" value="P:2-oxoglutarate metabolic process"/>
    <property type="evidence" value="ECO:0007669"/>
    <property type="project" value="TreeGrafter"/>
</dbReference>
<dbReference type="InterPro" id="IPR023753">
    <property type="entry name" value="FAD/NAD-binding_dom"/>
</dbReference>
<dbReference type="SUPFAM" id="SSF55424">
    <property type="entry name" value="FAD/NAD-linked reductases, dimerisation (C-terminal) domain"/>
    <property type="match status" value="1"/>
</dbReference>
<evidence type="ECO:0000313" key="10">
    <source>
        <dbReference type="EMBL" id="GGZ83951.1"/>
    </source>
</evidence>